<evidence type="ECO:0000259" key="5">
    <source>
        <dbReference type="Pfam" id="PF00296"/>
    </source>
</evidence>
<evidence type="ECO:0000313" key="7">
    <source>
        <dbReference type="Proteomes" id="UP000054342"/>
    </source>
</evidence>
<keyword evidence="1" id="KW-0285">Flavoprotein</keyword>
<dbReference type="Gene3D" id="3.20.20.30">
    <property type="entry name" value="Luciferase-like domain"/>
    <property type="match status" value="1"/>
</dbReference>
<dbReference type="AlphaFoldDB" id="A0A0D2FIK4"/>
<dbReference type="PANTHER" id="PTHR30011">
    <property type="entry name" value="ALKANESULFONATE MONOOXYGENASE-RELATED"/>
    <property type="match status" value="1"/>
</dbReference>
<accession>A0A0D2FIK4</accession>
<dbReference type="GO" id="GO:0016705">
    <property type="term" value="F:oxidoreductase activity, acting on paired donors, with incorporation or reduction of molecular oxygen"/>
    <property type="evidence" value="ECO:0007669"/>
    <property type="project" value="InterPro"/>
</dbReference>
<gene>
    <name evidence="6" type="ORF">PV05_00226</name>
</gene>
<evidence type="ECO:0000256" key="2">
    <source>
        <dbReference type="ARBA" id="ARBA00022643"/>
    </source>
</evidence>
<dbReference type="InterPro" id="IPR011251">
    <property type="entry name" value="Luciferase-like_dom"/>
</dbReference>
<keyword evidence="3" id="KW-0560">Oxidoreductase</keyword>
<dbReference type="Proteomes" id="UP000054342">
    <property type="component" value="Unassembled WGS sequence"/>
</dbReference>
<dbReference type="SUPFAM" id="SSF51679">
    <property type="entry name" value="Bacterial luciferase-like"/>
    <property type="match status" value="1"/>
</dbReference>
<evidence type="ECO:0000313" key="6">
    <source>
        <dbReference type="EMBL" id="KIW59969.1"/>
    </source>
</evidence>
<name>A0A0D2FIK4_9EURO</name>
<dbReference type="STRING" id="348802.A0A0D2FIK4"/>
<evidence type="ECO:0000256" key="1">
    <source>
        <dbReference type="ARBA" id="ARBA00022630"/>
    </source>
</evidence>
<proteinExistence type="predicted"/>
<keyword evidence="7" id="KW-1185">Reference proteome</keyword>
<dbReference type="HOGENOM" id="CLU_022256_3_0_1"/>
<dbReference type="InterPro" id="IPR051260">
    <property type="entry name" value="Diverse_substr_monoxygenases"/>
</dbReference>
<dbReference type="GO" id="GO:0004497">
    <property type="term" value="F:monooxygenase activity"/>
    <property type="evidence" value="ECO:0007669"/>
    <property type="project" value="UniProtKB-KW"/>
</dbReference>
<reference evidence="6 7" key="1">
    <citation type="submission" date="2015-01" db="EMBL/GenBank/DDBJ databases">
        <title>The Genome Sequence of Exophiala xenobiotica CBS118157.</title>
        <authorList>
            <consortium name="The Broad Institute Genomics Platform"/>
            <person name="Cuomo C."/>
            <person name="de Hoog S."/>
            <person name="Gorbushina A."/>
            <person name="Stielow B."/>
            <person name="Teixiera M."/>
            <person name="Abouelleil A."/>
            <person name="Chapman S.B."/>
            <person name="Priest M."/>
            <person name="Young S.K."/>
            <person name="Wortman J."/>
            <person name="Nusbaum C."/>
            <person name="Birren B."/>
        </authorList>
    </citation>
    <scope>NUCLEOTIDE SEQUENCE [LARGE SCALE GENOMIC DNA]</scope>
    <source>
        <strain evidence="6 7">CBS 118157</strain>
    </source>
</reference>
<sequence length="240" mass="25900">MSGTHQTHPSPQRTLSLLQAGTSRAGQAFAAKHAEAVFMGAFTPSQLKPKVASIRASAAEEGRDPRSIKIFVGITLHVGRTPEEAQAKYETALKHADYVAGLAQCSGHTGIDMSKFPLDEVFKLEGAASAGSGGWTPRKLGLKISTGGMHPAPVGSVEQIADYLEEWVESADIGGFNISAVHNPGTYEDVVDLLVPELQKRGLMWDDYAVPGGTFRENLYGKGQSHLRDDHYGHTFKWKD</sequence>
<organism evidence="6 7">
    <name type="scientific">Exophiala xenobiotica</name>
    <dbReference type="NCBI Taxonomy" id="348802"/>
    <lineage>
        <taxon>Eukaryota</taxon>
        <taxon>Fungi</taxon>
        <taxon>Dikarya</taxon>
        <taxon>Ascomycota</taxon>
        <taxon>Pezizomycotina</taxon>
        <taxon>Eurotiomycetes</taxon>
        <taxon>Chaetothyriomycetidae</taxon>
        <taxon>Chaetothyriales</taxon>
        <taxon>Herpotrichiellaceae</taxon>
        <taxon>Exophiala</taxon>
    </lineage>
</organism>
<dbReference type="PANTHER" id="PTHR30011:SF16">
    <property type="entry name" value="C2H2 FINGER DOMAIN TRANSCRIPTION FACTOR (EUROFUNG)-RELATED"/>
    <property type="match status" value="1"/>
</dbReference>
<dbReference type="RefSeq" id="XP_013320553.1">
    <property type="nucleotide sequence ID" value="XM_013465099.1"/>
</dbReference>
<evidence type="ECO:0000256" key="4">
    <source>
        <dbReference type="ARBA" id="ARBA00023033"/>
    </source>
</evidence>
<dbReference type="EMBL" id="KN847317">
    <property type="protein sequence ID" value="KIW59969.1"/>
    <property type="molecule type" value="Genomic_DNA"/>
</dbReference>
<dbReference type="InterPro" id="IPR036661">
    <property type="entry name" value="Luciferase-like_sf"/>
</dbReference>
<protein>
    <recommendedName>
        <fullName evidence="5">Luciferase-like domain-containing protein</fullName>
    </recommendedName>
</protein>
<keyword evidence="2" id="KW-0288">FMN</keyword>
<feature type="domain" description="Luciferase-like" evidence="5">
    <location>
        <begin position="9"/>
        <end position="170"/>
    </location>
</feature>
<dbReference type="OrthoDB" id="5561043at2759"/>
<dbReference type="GeneID" id="25322134"/>
<dbReference type="Pfam" id="PF00296">
    <property type="entry name" value="Bac_luciferase"/>
    <property type="match status" value="1"/>
</dbReference>
<keyword evidence="4" id="KW-0503">Monooxygenase</keyword>
<evidence type="ECO:0000256" key="3">
    <source>
        <dbReference type="ARBA" id="ARBA00023002"/>
    </source>
</evidence>